<dbReference type="InterPro" id="IPR027417">
    <property type="entry name" value="P-loop_NTPase"/>
</dbReference>
<dbReference type="AlphaFoldDB" id="A0A844HV12"/>
<evidence type="ECO:0000313" key="2">
    <source>
        <dbReference type="EMBL" id="MTI98779.1"/>
    </source>
</evidence>
<reference evidence="2 3" key="1">
    <citation type="submission" date="2019-06" db="EMBL/GenBank/DDBJ databases">
        <title>Enrichment of Autotrophic Halophilic Microorganisms from Red Sea Brine Pool Using Microbial Electrosynthesis System.</title>
        <authorList>
            <person name="Alqahtani M.F."/>
            <person name="Bajracharya S."/>
            <person name="Katuri K.P."/>
            <person name="Ali M."/>
            <person name="Saikaly P.E."/>
        </authorList>
    </citation>
    <scope>NUCLEOTIDE SEQUENCE [LARGE SCALE GENOMIC DNA]</scope>
    <source>
        <strain evidence="2">MES15</strain>
    </source>
</reference>
<dbReference type="Gene3D" id="3.40.50.300">
    <property type="entry name" value="P-loop containing nucleotide triphosphate hydrolases"/>
    <property type="match status" value="1"/>
</dbReference>
<evidence type="ECO:0000256" key="1">
    <source>
        <dbReference type="SAM" id="MobiDB-lite"/>
    </source>
</evidence>
<accession>A0A844HV12</accession>
<proteinExistence type="predicted"/>
<evidence type="ECO:0000313" key="3">
    <source>
        <dbReference type="Proteomes" id="UP000431462"/>
    </source>
</evidence>
<dbReference type="Proteomes" id="UP000431462">
    <property type="component" value="Unassembled WGS sequence"/>
</dbReference>
<dbReference type="EMBL" id="VENC01000008">
    <property type="protein sequence ID" value="MTI98779.1"/>
    <property type="molecule type" value="Genomic_DNA"/>
</dbReference>
<name>A0A844HV12_9GAMM</name>
<sequence length="831" mass="95605">MNLGNGDSFEKMKTLISSSVHRERNEAETRHKIIDFIIHEFLSWPRNRVAVEEYIKPGFADYILKKENGDDLLFIEAKKEGVFFELPVPHSKTETSCYMSIKKLISDQPIKEAIQQVRTYCFDTGCEYAAITNGHEWIFFKTFEKGRRWDESQAFVIRNLNFFVDNYTQAVNSLSFVAINEHASLPTLLTTASPKDRSIYYPKEKIHSYSHAIASNRLASTLRPLANNYFGVISDDDTEFMERCYVSQRDYRTTFEGMHSLIHDSLTPYLEHYGVQQLEDTGKGGKLGGRLTKNLKKGRHGEVLVLFGGKGSGKSTFIKRLLHHKPPKWLIDHSVICILDLLKVPDEKEVIRNYIWSNLVRSLDKENLLQGDRSVLLNTLFSDRFEVAKCQDLSGLNPDSETYNVKLNELIATWKSDHKYCAKRLVEFWSSRSKGVIVVVDNTDQYASSIQDFCFTSAQEISSELRCITLISMREERFYDSKIHGVLDAFQNSGFHISSPNPSEVFKKRISYTNSILNDSSRRLEYAGLIDSQVAKDCISYLKILSGELSNPNSHLTQFLTACSHGDTRLSLDLFRSFLLSGYTNVDEMISAGRWNFQIHQVIKPVMTPSRYFYDESLSDIPNIYQLRSNRSASHFTALRVLRKISKGSDRTSPSYHPMSGLRSYFAETFNMVEDFEKNIDVLLKHSFIESSNRLDFYSDAVDSIKITNYGLYMINNLAFYFTYLDLVSTDCGVFSQNASNHLTEAARKEFSLFSDGDRLEKIKVRLDRVEKFISYLCEEEFREREIFSLDMPESEMFSSRAKIQFASESDKVLKSASKKKNRNPVSYGKR</sequence>
<protein>
    <submittedName>
        <fullName evidence="2">Uncharacterized protein</fullName>
    </submittedName>
</protein>
<dbReference type="SUPFAM" id="SSF52540">
    <property type="entry name" value="P-loop containing nucleoside triphosphate hydrolases"/>
    <property type="match status" value="1"/>
</dbReference>
<feature type="compositionally biased region" description="Basic residues" evidence="1">
    <location>
        <begin position="817"/>
        <end position="831"/>
    </location>
</feature>
<organism evidence="2 3">
    <name type="scientific">Marinobacter adhaerens</name>
    <dbReference type="NCBI Taxonomy" id="1033846"/>
    <lineage>
        <taxon>Bacteria</taxon>
        <taxon>Pseudomonadati</taxon>
        <taxon>Pseudomonadota</taxon>
        <taxon>Gammaproteobacteria</taxon>
        <taxon>Pseudomonadales</taxon>
        <taxon>Marinobacteraceae</taxon>
        <taxon>Marinobacter</taxon>
    </lineage>
</organism>
<gene>
    <name evidence="2" type="ORF">FH752_09175</name>
</gene>
<feature type="region of interest" description="Disordered" evidence="1">
    <location>
        <begin position="810"/>
        <end position="831"/>
    </location>
</feature>
<comment type="caution">
    <text evidence="2">The sequence shown here is derived from an EMBL/GenBank/DDBJ whole genome shotgun (WGS) entry which is preliminary data.</text>
</comment>